<keyword evidence="1" id="KW-0732">Signal</keyword>
<dbReference type="Proteomes" id="UP001215143">
    <property type="component" value="Chromosome"/>
</dbReference>
<evidence type="ECO:0000313" key="2">
    <source>
        <dbReference type="EMBL" id="WDF04641.1"/>
    </source>
</evidence>
<feature type="chain" id="PRO_5045229579" description="WxL domain-containing protein" evidence="1">
    <location>
        <begin position="19"/>
        <end position="195"/>
    </location>
</feature>
<sequence>MKKKALKLSLLGTAFAGALVFTATSTGSGRVNPQAAIDTTMMFQTTMDGLHVEDSLLTLIPDRTGAISFGPVSTANGNIREHQSLRVTNSSDEAKSFNVQTSFQAVNGTLPAGASGMTLQTNASISVPAGETITSNSFLIAPKTALQGLYGGYMIFTNKKDATEVYRVPFGTYVSEQAIADLPIGQPVIAGNPAS</sequence>
<protein>
    <recommendedName>
        <fullName evidence="4">WxL domain-containing protein</fullName>
    </recommendedName>
</protein>
<accession>A0ABY7W7R0</accession>
<evidence type="ECO:0008006" key="4">
    <source>
        <dbReference type="Google" id="ProtNLM"/>
    </source>
</evidence>
<proteinExistence type="predicted"/>
<organism evidence="2 3">
    <name type="scientific">Shouchella hunanensis</name>
    <dbReference type="NCBI Taxonomy" id="766894"/>
    <lineage>
        <taxon>Bacteria</taxon>
        <taxon>Bacillati</taxon>
        <taxon>Bacillota</taxon>
        <taxon>Bacilli</taxon>
        <taxon>Bacillales</taxon>
        <taxon>Bacillaceae</taxon>
        <taxon>Shouchella</taxon>
    </lineage>
</organism>
<keyword evidence="3" id="KW-1185">Reference proteome</keyword>
<evidence type="ECO:0000256" key="1">
    <source>
        <dbReference type="SAM" id="SignalP"/>
    </source>
</evidence>
<reference evidence="2 3" key="1">
    <citation type="submission" date="2023-02" db="EMBL/GenBank/DDBJ databases">
        <authorList>
            <person name="Liu G."/>
        </authorList>
    </citation>
    <scope>NUCLEOTIDE SEQUENCE [LARGE SCALE GENOMIC DNA]</scope>
    <source>
        <strain evidence="2 3">DSM 23008</strain>
    </source>
</reference>
<gene>
    <name evidence="2" type="ORF">PQ477_04055</name>
</gene>
<dbReference type="RefSeq" id="WP_274272989.1">
    <property type="nucleotide sequence ID" value="NZ_CP117834.1"/>
</dbReference>
<feature type="signal peptide" evidence="1">
    <location>
        <begin position="1"/>
        <end position="18"/>
    </location>
</feature>
<dbReference type="EMBL" id="CP117834">
    <property type="protein sequence ID" value="WDF04641.1"/>
    <property type="molecule type" value="Genomic_DNA"/>
</dbReference>
<evidence type="ECO:0000313" key="3">
    <source>
        <dbReference type="Proteomes" id="UP001215143"/>
    </source>
</evidence>
<name>A0ABY7W7R0_9BACI</name>